<keyword evidence="3" id="KW-1185">Reference proteome</keyword>
<sequence>MLTKAEVLGLFDEFNHEIFIEPDWEFVIAFGLNGVGKTRFLELINAGMNFDLHKLAEVEFEKLTLTADSGKYITIEKSLEIRSSDESVPDAVVIYSLFDRRKKRLCPHWKASAEYDPGFTRFLIRETPWVRVDGDYWQDTTDGEILHMKELAERYNYIDRFPVGSGKGNPRPRLLQEFIDEHPTYLIETQRLGFPSALRSAAERRRGLVDVRSEASPKWTVDWYSRDLKRRIERALAQNSIESQRLDRTFPSRIMNQSVSEASSEAQIRARHQEQNEQRARLSSIGLTGGESDLPLPAKELENWQRAVLTTYLDDNATKLSTFDELLGKITLLEDLINRRFLRKRIRVSADDGLQVISTTRGTVIPPKGLSSGEQHELVLMYNLLFRVRPGTLVLIDEPEISLHVAWQMSFLDDVVRIAHSSEFRFIVATHSPQIIDKWWSRTKQLGPGEEEEDAAVSER</sequence>
<dbReference type="GO" id="GO:0005524">
    <property type="term" value="F:ATP binding"/>
    <property type="evidence" value="ECO:0007669"/>
    <property type="project" value="InterPro"/>
</dbReference>
<gene>
    <name evidence="2" type="ORF">MAAFP003_1244</name>
</gene>
<reference evidence="2" key="1">
    <citation type="submission" date="2018-01" db="EMBL/GenBank/DDBJ databases">
        <authorList>
            <consortium name="Urmite Genomes"/>
        </authorList>
    </citation>
    <scope>NUCLEOTIDE SEQUENCE [LARGE SCALE GENOMIC DNA]</scope>
    <source>
        <strain evidence="2">AFP003</strain>
    </source>
</reference>
<dbReference type="AlphaFoldDB" id="A0A2K4Y711"/>
<accession>A0A2K4Y711</accession>
<dbReference type="InterPro" id="IPR003959">
    <property type="entry name" value="ATPase_AAA_core"/>
</dbReference>
<dbReference type="Proteomes" id="UP000236318">
    <property type="component" value="Unassembled WGS sequence"/>
</dbReference>
<dbReference type="EMBL" id="FXEG02000002">
    <property type="protein sequence ID" value="SOX52578.1"/>
    <property type="molecule type" value="Genomic_DNA"/>
</dbReference>
<dbReference type="InterPro" id="IPR027417">
    <property type="entry name" value="P-loop_NTPase"/>
</dbReference>
<proteinExistence type="predicted"/>
<dbReference type="PANTHER" id="PTHR43581">
    <property type="entry name" value="ATP/GTP PHOSPHATASE"/>
    <property type="match status" value="1"/>
</dbReference>
<dbReference type="PANTHER" id="PTHR43581:SF2">
    <property type="entry name" value="EXCINUCLEASE ATPASE SUBUNIT"/>
    <property type="match status" value="1"/>
</dbReference>
<feature type="domain" description="ATPase AAA-type core" evidence="1">
    <location>
        <begin position="310"/>
        <end position="437"/>
    </location>
</feature>
<name>A0A2K4Y711_9MYCO</name>
<dbReference type="RefSeq" id="WP_096285326.1">
    <property type="nucleotide sequence ID" value="NZ_FXEG02000002.1"/>
</dbReference>
<evidence type="ECO:0000313" key="3">
    <source>
        <dbReference type="Proteomes" id="UP000236318"/>
    </source>
</evidence>
<dbReference type="Gene3D" id="3.40.50.300">
    <property type="entry name" value="P-loop containing nucleotide triphosphate hydrolases"/>
    <property type="match status" value="1"/>
</dbReference>
<dbReference type="OrthoDB" id="3237462at2"/>
<dbReference type="GO" id="GO:0016887">
    <property type="term" value="F:ATP hydrolysis activity"/>
    <property type="evidence" value="ECO:0007669"/>
    <property type="project" value="InterPro"/>
</dbReference>
<evidence type="ECO:0000313" key="2">
    <source>
        <dbReference type="EMBL" id="SOX52578.1"/>
    </source>
</evidence>
<protein>
    <recommendedName>
        <fullName evidence="1">ATPase AAA-type core domain-containing protein</fullName>
    </recommendedName>
</protein>
<dbReference type="Pfam" id="PF13304">
    <property type="entry name" value="AAA_21"/>
    <property type="match status" value="1"/>
</dbReference>
<comment type="caution">
    <text evidence="2">The sequence shown here is derived from an EMBL/GenBank/DDBJ whole genome shotgun (WGS) entry which is preliminary data.</text>
</comment>
<dbReference type="InterPro" id="IPR051396">
    <property type="entry name" value="Bact_Antivir_Def_Nuclease"/>
</dbReference>
<dbReference type="SUPFAM" id="SSF52540">
    <property type="entry name" value="P-loop containing nucleoside triphosphate hydrolases"/>
    <property type="match status" value="1"/>
</dbReference>
<organism evidence="2 3">
    <name type="scientific">Mycobacterium ahvazicum</name>
    <dbReference type="NCBI Taxonomy" id="1964395"/>
    <lineage>
        <taxon>Bacteria</taxon>
        <taxon>Bacillati</taxon>
        <taxon>Actinomycetota</taxon>
        <taxon>Actinomycetes</taxon>
        <taxon>Mycobacteriales</taxon>
        <taxon>Mycobacteriaceae</taxon>
        <taxon>Mycobacterium</taxon>
        <taxon>Mycobacterium simiae complex</taxon>
    </lineage>
</organism>
<evidence type="ECO:0000259" key="1">
    <source>
        <dbReference type="Pfam" id="PF13304"/>
    </source>
</evidence>